<feature type="region of interest" description="Disordered" evidence="1">
    <location>
        <begin position="340"/>
        <end position="359"/>
    </location>
</feature>
<proteinExistence type="predicted"/>
<keyword evidence="2" id="KW-0812">Transmembrane</keyword>
<gene>
    <name evidence="3" type="ORF">Fcan01_03124</name>
</gene>
<organism evidence="3 4">
    <name type="scientific">Folsomia candida</name>
    <name type="common">Springtail</name>
    <dbReference type="NCBI Taxonomy" id="158441"/>
    <lineage>
        <taxon>Eukaryota</taxon>
        <taxon>Metazoa</taxon>
        <taxon>Ecdysozoa</taxon>
        <taxon>Arthropoda</taxon>
        <taxon>Hexapoda</taxon>
        <taxon>Collembola</taxon>
        <taxon>Entomobryomorpha</taxon>
        <taxon>Isotomoidea</taxon>
        <taxon>Isotomidae</taxon>
        <taxon>Proisotominae</taxon>
        <taxon>Folsomia</taxon>
    </lineage>
</organism>
<reference evidence="3 4" key="1">
    <citation type="submission" date="2015-12" db="EMBL/GenBank/DDBJ databases">
        <title>The genome of Folsomia candida.</title>
        <authorList>
            <person name="Faddeeva A."/>
            <person name="Derks M.F."/>
            <person name="Anvar Y."/>
            <person name="Smit S."/>
            <person name="Van Straalen N."/>
            <person name="Roelofs D."/>
        </authorList>
    </citation>
    <scope>NUCLEOTIDE SEQUENCE [LARGE SCALE GENOMIC DNA]</scope>
    <source>
        <strain evidence="3 4">VU population</strain>
        <tissue evidence="3">Whole body</tissue>
    </source>
</reference>
<dbReference type="AlphaFoldDB" id="A0A226EXD5"/>
<feature type="transmembrane region" description="Helical" evidence="2">
    <location>
        <begin position="127"/>
        <end position="153"/>
    </location>
</feature>
<comment type="caution">
    <text evidence="3">The sequence shown here is derived from an EMBL/GenBank/DDBJ whole genome shotgun (WGS) entry which is preliminary data.</text>
</comment>
<protein>
    <recommendedName>
        <fullName evidence="5">Ionotropic glutamate receptor C-terminal domain-containing protein</fullName>
    </recommendedName>
</protein>
<feature type="transmembrane region" description="Helical" evidence="2">
    <location>
        <begin position="86"/>
        <end position="107"/>
    </location>
</feature>
<sequence>MIQNLRGAVLRVVAYESEGITGHVDSETMTMMGNQAAEKTLRDLQYILNFRIILRRWAENETNVMQAGYFESGIARELSNDRADIGVGYFFVTLSRLNISSPLIPMISETVHAYFVPLSSENLHPNVFFTTFGIDLLVVFFSVMFLISLFSVISLKYKNLSRKSIDYFDTIVIVSSLVGQQGYFMKKFELSPAYKFLVFSGELISALMFSAYTANLLLAMTTKISLIKSLDDLIDYKFDFHGKPGIYDMIHDVEKPIPFLLGETTEESVSSIFEGRSAYIGVPPTSVNGKHLLWELQKHFNSTYVDGKICESLESVCLQNANVFVASSFYTKKNSHLRDHLNQGQDSQDSRNWPNEEVF</sequence>
<feature type="compositionally biased region" description="Polar residues" evidence="1">
    <location>
        <begin position="342"/>
        <end position="353"/>
    </location>
</feature>
<evidence type="ECO:0008006" key="5">
    <source>
        <dbReference type="Google" id="ProtNLM"/>
    </source>
</evidence>
<evidence type="ECO:0000313" key="3">
    <source>
        <dbReference type="EMBL" id="OXA61838.1"/>
    </source>
</evidence>
<accession>A0A226EXD5</accession>
<dbReference type="EMBL" id="LNIX01000001">
    <property type="protein sequence ID" value="OXA61838.1"/>
    <property type="molecule type" value="Genomic_DNA"/>
</dbReference>
<keyword evidence="4" id="KW-1185">Reference proteome</keyword>
<evidence type="ECO:0000313" key="4">
    <source>
        <dbReference type="Proteomes" id="UP000198287"/>
    </source>
</evidence>
<keyword evidence="2" id="KW-1133">Transmembrane helix</keyword>
<dbReference type="Proteomes" id="UP000198287">
    <property type="component" value="Unassembled WGS sequence"/>
</dbReference>
<name>A0A226EXD5_FOLCA</name>
<feature type="transmembrane region" description="Helical" evidence="2">
    <location>
        <begin position="196"/>
        <end position="218"/>
    </location>
</feature>
<evidence type="ECO:0000256" key="1">
    <source>
        <dbReference type="SAM" id="MobiDB-lite"/>
    </source>
</evidence>
<evidence type="ECO:0000256" key="2">
    <source>
        <dbReference type="SAM" id="Phobius"/>
    </source>
</evidence>
<keyword evidence="2" id="KW-0472">Membrane</keyword>